<sequence length="425" mass="47632">MADFVETREEIIQNVDTLYQYGLGDGPQRSFHDGRIKNGKVFVAVRQGDDYRFAPSKFAGYAANDLEHERKLSERDGGITSKRIESIAGPPLEIGSAAYRSVDAAYLAYCTARGIEPSRHQMSRRYLIIEKEARISPGFFWTKVWGQPDEPAKDALAFNSERIRDRVLKFTQPGDIVVYLTSDTTDADPLVRGRVAGAVEIAGAPVMVEEIRAAERIRPHEYREDGRFRWPFGISVSRTWRVIDQESNDSLISDHAAKGIQGAATIHPMTPEEVVRFRSLRVAEQTPDGERGSEPFRTSVRSAWHQKPGQRAGADVAPGCQLYIAVIHDDHGMTVKVGSGKAEDRLKELNRYRRVSQGETVWSLYQQYEFDTAAAARAAEDHLLREAHAAGFGSPDHSEFILGMEMRALNKLFAEVVEMGETFNE</sequence>
<evidence type="ECO:0000313" key="2">
    <source>
        <dbReference type="Proteomes" id="UP001318682"/>
    </source>
</evidence>
<proteinExistence type="predicted"/>
<organism evidence="1 2">
    <name type="scientific">Roseobacter fucihabitans</name>
    <dbReference type="NCBI Taxonomy" id="1537242"/>
    <lineage>
        <taxon>Bacteria</taxon>
        <taxon>Pseudomonadati</taxon>
        <taxon>Pseudomonadota</taxon>
        <taxon>Alphaproteobacteria</taxon>
        <taxon>Rhodobacterales</taxon>
        <taxon>Roseobacteraceae</taxon>
        <taxon>Roseobacter</taxon>
    </lineage>
</organism>
<gene>
    <name evidence="1" type="ORF">ROLI_033180</name>
</gene>
<protein>
    <recommendedName>
        <fullName evidence="3">GIY-YIG nuclease family protein</fullName>
    </recommendedName>
</protein>
<reference evidence="2" key="1">
    <citation type="submission" date="2024-01" db="EMBL/GenBank/DDBJ databases">
        <title>Roseobacter fucihabitans sp. nov., isolated from the brown alga Fucus spiralis.</title>
        <authorList>
            <person name="Hahnke S."/>
            <person name="Berger M."/>
            <person name="Schlingloff A."/>
            <person name="Athale I."/>
            <person name="Neumann-Schaal M."/>
            <person name="Adenaya A."/>
            <person name="Poehlein A."/>
            <person name="Daniel R."/>
            <person name="Pertersen J."/>
            <person name="Brinkhoff T."/>
        </authorList>
    </citation>
    <scope>NUCLEOTIDE SEQUENCE [LARGE SCALE GENOMIC DNA]</scope>
    <source>
        <strain evidence="2">B14</strain>
    </source>
</reference>
<dbReference type="EMBL" id="CP143423">
    <property type="protein sequence ID" value="WVX50221.1"/>
    <property type="molecule type" value="Genomic_DNA"/>
</dbReference>
<keyword evidence="2" id="KW-1185">Reference proteome</keyword>
<dbReference type="Proteomes" id="UP001318682">
    <property type="component" value="Chromosome"/>
</dbReference>
<accession>A0ABZ2BVZ2</accession>
<evidence type="ECO:0000313" key="1">
    <source>
        <dbReference type="EMBL" id="WVX50221.1"/>
    </source>
</evidence>
<name>A0ABZ2BVZ2_9RHOB</name>
<evidence type="ECO:0008006" key="3">
    <source>
        <dbReference type="Google" id="ProtNLM"/>
    </source>
</evidence>
<dbReference type="RefSeq" id="WP_187430929.1">
    <property type="nucleotide sequence ID" value="NZ_CP143423.1"/>
</dbReference>